<dbReference type="EMBL" id="AGNL01021549">
    <property type="protein sequence ID" value="EJK60093.1"/>
    <property type="molecule type" value="Genomic_DNA"/>
</dbReference>
<dbReference type="AlphaFoldDB" id="K0S202"/>
<dbReference type="OMA" id="WHGANKE"/>
<gene>
    <name evidence="1" type="ORF">THAOC_19618</name>
</gene>
<evidence type="ECO:0000313" key="2">
    <source>
        <dbReference type="Proteomes" id="UP000266841"/>
    </source>
</evidence>
<proteinExistence type="predicted"/>
<organism evidence="1 2">
    <name type="scientific">Thalassiosira oceanica</name>
    <name type="common">Marine diatom</name>
    <dbReference type="NCBI Taxonomy" id="159749"/>
    <lineage>
        <taxon>Eukaryota</taxon>
        <taxon>Sar</taxon>
        <taxon>Stramenopiles</taxon>
        <taxon>Ochrophyta</taxon>
        <taxon>Bacillariophyta</taxon>
        <taxon>Coscinodiscophyceae</taxon>
        <taxon>Thalassiosirophycidae</taxon>
        <taxon>Thalassiosirales</taxon>
        <taxon>Thalassiosiraceae</taxon>
        <taxon>Thalassiosira</taxon>
    </lineage>
</organism>
<reference evidence="1 2" key="1">
    <citation type="journal article" date="2012" name="Genome Biol.">
        <title>Genome and low-iron response of an oceanic diatom adapted to chronic iron limitation.</title>
        <authorList>
            <person name="Lommer M."/>
            <person name="Specht M."/>
            <person name="Roy A.S."/>
            <person name="Kraemer L."/>
            <person name="Andreson R."/>
            <person name="Gutowska M.A."/>
            <person name="Wolf J."/>
            <person name="Bergner S.V."/>
            <person name="Schilhabel M.B."/>
            <person name="Klostermeier U.C."/>
            <person name="Beiko R.G."/>
            <person name="Rosenstiel P."/>
            <person name="Hippler M."/>
            <person name="Laroche J."/>
        </authorList>
    </citation>
    <scope>NUCLEOTIDE SEQUENCE [LARGE SCALE GENOMIC DNA]</scope>
    <source>
        <strain evidence="1 2">CCMP1005</strain>
    </source>
</reference>
<evidence type="ECO:0008006" key="3">
    <source>
        <dbReference type="Google" id="ProtNLM"/>
    </source>
</evidence>
<keyword evidence="2" id="KW-1185">Reference proteome</keyword>
<name>K0S202_THAOC</name>
<dbReference type="Proteomes" id="UP000266841">
    <property type="component" value="Unassembled WGS sequence"/>
</dbReference>
<protein>
    <recommendedName>
        <fullName evidence="3">LamG-like jellyroll fold domain-containing protein</fullName>
    </recommendedName>
</protein>
<dbReference type="OrthoDB" id="418382at2759"/>
<feature type="non-terminal residue" evidence="1">
    <location>
        <position position="311"/>
    </location>
</feature>
<comment type="caution">
    <text evidence="1">The sequence shown here is derived from an EMBL/GenBank/DDBJ whole genome shotgun (WGS) entry which is preliminary data.</text>
</comment>
<sequence length="311" mass="33098">MCGTNAGSQLKLVNGVSKGTEDGGQGGVTLWVNGGNHMPGERSDFAVAEVMVWDRGLTSDEMYSASNYLVKKFGVGLQPNVAWFRSGTFDLVSKTWPNYIFGGIGATLSGTGLSEVTEYWHGANKEVAALKGTTSDSINFGDVIKTMFTICSVTRYTGGAFGRILNGEGADWLHGHHGWSTGDWVVMCGTNAGSQLKLVNGVDKGKANGGQGGVKLVVNRGSYMPQQSSDFAIAEVMVWDRGLTSEEMYGASDYLLHKFGIPNNKGSAKIDEDSPYQYGFAGALSSNQGDIFAAQGPPSTFCEVEFTEGQQ</sequence>
<evidence type="ECO:0000313" key="1">
    <source>
        <dbReference type="EMBL" id="EJK60093.1"/>
    </source>
</evidence>
<accession>K0S202</accession>